<dbReference type="KEGG" id="ssck:SPSK_04229"/>
<sequence>MDGLLRGLAQRPLLGGAAIVVIGLVLYLALVNRRMRGVPDDAMKVKQPSWTAQVLHDTYARLEKNPINVETTKAGLPPKLERRYIVTGGCGTCSQKSTVVFGNFADNNNKGLVGGYLVLQLLARGQPPESIRIVDFQEMHRRDMLDGPARHVEVVHTDVSSPASTDAAFGKPWPKSVAKLPLTVFHTAAVIVPSDRTQSAYRFLERINIEGTKNVLASSRRAGADVLVYTASASIVIRFVEFFLAPWRLLTGWPKHFVQQLNEDDFFHPLRPFSQFFSAYAASKAAAERIVCEANCETLRTGSIRPANGIYGHPTDNTVGQPLNGSVQPTWCFNIVNSFLHGMNCAVAHLNFEAVLADPRSSTMPQAGRPFSVTDPNGAIQFQDLYFAIEKLSITPFRTIALLPVQMLLMSYAVEAYIKLPQRFPVLKTILPALTGDIKHLQPALFSIVTHLYATNDPVSKSVKEGGLGYRGLITTLDGLVQQLLDWNLEHKGVDRSAWVRYRSSVSMAEDLNKIGATAKTLQK</sequence>
<dbReference type="GO" id="GO:0005783">
    <property type="term" value="C:endoplasmic reticulum"/>
    <property type="evidence" value="ECO:0007669"/>
    <property type="project" value="TreeGrafter"/>
</dbReference>
<dbReference type="GO" id="GO:0000252">
    <property type="term" value="F:3-beta-hydroxysteroid dehydrogenase [NAD(P)+]/C4-decarboxylase activity"/>
    <property type="evidence" value="ECO:0007669"/>
    <property type="project" value="TreeGrafter"/>
</dbReference>
<keyword evidence="3" id="KW-0812">Transmembrane</keyword>
<evidence type="ECO:0000256" key="2">
    <source>
        <dbReference type="ARBA" id="ARBA00023445"/>
    </source>
</evidence>
<dbReference type="SUPFAM" id="SSF51735">
    <property type="entry name" value="NAD(P)-binding Rossmann-fold domains"/>
    <property type="match status" value="1"/>
</dbReference>
<reference evidence="5 6" key="2">
    <citation type="journal article" date="2015" name="Eukaryot. Cell">
        <title>Asexual propagation of a virulent clone complex in a human and feline outbreak of sporotrichosis.</title>
        <authorList>
            <person name="Teixeira Mde M."/>
            <person name="Rodrigues A.M."/>
            <person name="Tsui C.K."/>
            <person name="de Almeida L.G."/>
            <person name="Van Diepeningen A.D."/>
            <person name="van den Ende B.G."/>
            <person name="Fernandes G.F."/>
            <person name="Kano R."/>
            <person name="Hamelin R.C."/>
            <person name="Lopes-Bezerra L.M."/>
            <person name="Vasconcelos A.T."/>
            <person name="de Hoog S."/>
            <person name="de Camargo Z.P."/>
            <person name="Felipe M.S."/>
        </authorList>
    </citation>
    <scope>NUCLEOTIDE SEQUENCE [LARGE SCALE GENOMIC DNA]</scope>
    <source>
        <strain evidence="5 6">1099-18</strain>
    </source>
</reference>
<dbReference type="InterPro" id="IPR002225">
    <property type="entry name" value="3Beta_OHSteriod_DH/Estase"/>
</dbReference>
<dbReference type="PANTHER" id="PTHR10366:SF447">
    <property type="entry name" value="HYDROXYSTEROID DEHYDROGENASE_ISOMERASE FAMILY PROTEIN, PUTATIVE (AFU_ORTHOLOGUE AFUA_1G06450)-RELATED"/>
    <property type="match status" value="1"/>
</dbReference>
<dbReference type="Gene3D" id="3.40.50.720">
    <property type="entry name" value="NAD(P)-binding Rossmann-like Domain"/>
    <property type="match status" value="1"/>
</dbReference>
<evidence type="ECO:0000256" key="1">
    <source>
        <dbReference type="ARBA" id="ARBA00023002"/>
    </source>
</evidence>
<accession>A0A0F2M2J7</accession>
<feature type="domain" description="3-beta hydroxysteroid dehydrogenase/isomerase" evidence="4">
    <location>
        <begin position="274"/>
        <end position="389"/>
    </location>
</feature>
<dbReference type="OrthoDB" id="10058185at2759"/>
<dbReference type="AlphaFoldDB" id="A0A0F2M2J7"/>
<name>A0A0F2M2J7_SPOSC</name>
<dbReference type="GO" id="GO:0006696">
    <property type="term" value="P:ergosterol biosynthetic process"/>
    <property type="evidence" value="ECO:0007669"/>
    <property type="project" value="TreeGrafter"/>
</dbReference>
<dbReference type="RefSeq" id="XP_016586010.1">
    <property type="nucleotide sequence ID" value="XM_016731040.1"/>
</dbReference>
<dbReference type="GeneID" id="27666317"/>
<keyword evidence="3" id="KW-0472">Membrane</keyword>
<dbReference type="InterPro" id="IPR050425">
    <property type="entry name" value="NAD(P)_dehydrat-like"/>
</dbReference>
<keyword evidence="1" id="KW-0560">Oxidoreductase</keyword>
<gene>
    <name evidence="5" type="ORF">SPSK_04229</name>
</gene>
<keyword evidence="3" id="KW-1133">Transmembrane helix</keyword>
<feature type="domain" description="3-beta hydroxysteroid dehydrogenase/isomerase" evidence="4">
    <location>
        <begin position="110"/>
        <end position="237"/>
    </location>
</feature>
<evidence type="ECO:0000259" key="4">
    <source>
        <dbReference type="Pfam" id="PF01073"/>
    </source>
</evidence>
<evidence type="ECO:0000313" key="5">
    <source>
        <dbReference type="EMBL" id="KJR83334.1"/>
    </source>
</evidence>
<dbReference type="VEuPathDB" id="FungiDB:SPSK_04229"/>
<feature type="transmembrane region" description="Helical" evidence="3">
    <location>
        <begin position="12"/>
        <end position="30"/>
    </location>
</feature>
<protein>
    <recommendedName>
        <fullName evidence="4">3-beta hydroxysteroid dehydrogenase/isomerase domain-containing protein</fullName>
    </recommendedName>
</protein>
<dbReference type="Pfam" id="PF01073">
    <property type="entry name" value="3Beta_HSD"/>
    <property type="match status" value="2"/>
</dbReference>
<reference evidence="5 6" key="1">
    <citation type="journal article" date="2014" name="BMC Genomics">
        <title>Comparative genomics of the major fungal agents of human and animal Sporotrichosis: Sporothrix schenckii and Sporothrix brasiliensis.</title>
        <authorList>
            <person name="Teixeira M.M."/>
            <person name="de Almeida L.G."/>
            <person name="Kubitschek-Barreira P."/>
            <person name="Alves F.L."/>
            <person name="Kioshima E.S."/>
            <person name="Abadio A.K."/>
            <person name="Fernandes L."/>
            <person name="Derengowski L.S."/>
            <person name="Ferreira K.S."/>
            <person name="Souza R.C."/>
            <person name="Ruiz J.C."/>
            <person name="de Andrade N.C."/>
            <person name="Paes H.C."/>
            <person name="Nicola A.M."/>
            <person name="Albuquerque P."/>
            <person name="Gerber A.L."/>
            <person name="Martins V.P."/>
            <person name="Peconick L.D."/>
            <person name="Neto A.V."/>
            <person name="Chaucanez C.B."/>
            <person name="Silva P.A."/>
            <person name="Cunha O.L."/>
            <person name="de Oliveira F.F."/>
            <person name="dos Santos T.C."/>
            <person name="Barros A.L."/>
            <person name="Soares M.A."/>
            <person name="de Oliveira L.M."/>
            <person name="Marini M.M."/>
            <person name="Villalobos-Duno H."/>
            <person name="Cunha M.M."/>
            <person name="de Hoog S."/>
            <person name="da Silveira J.F."/>
            <person name="Henrissat B."/>
            <person name="Nino-Vega G.A."/>
            <person name="Cisalpino P.S."/>
            <person name="Mora-Montes H.M."/>
            <person name="Almeida S.R."/>
            <person name="Stajich J.E."/>
            <person name="Lopes-Bezerra L.M."/>
            <person name="Vasconcelos A.T."/>
            <person name="Felipe M.S."/>
        </authorList>
    </citation>
    <scope>NUCLEOTIDE SEQUENCE [LARGE SCALE GENOMIC DNA]</scope>
    <source>
        <strain evidence="5 6">1099-18</strain>
    </source>
</reference>
<comment type="similarity">
    <text evidence="2">Belongs to the NAD(P)-dependent epimerase/dehydratase family. Dihydroflavonol-4-reductase subfamily.</text>
</comment>
<dbReference type="InterPro" id="IPR036291">
    <property type="entry name" value="NAD(P)-bd_dom_sf"/>
</dbReference>
<evidence type="ECO:0000256" key="3">
    <source>
        <dbReference type="SAM" id="Phobius"/>
    </source>
</evidence>
<proteinExistence type="inferred from homology"/>
<dbReference type="Proteomes" id="UP000033710">
    <property type="component" value="Unassembled WGS sequence"/>
</dbReference>
<organism evidence="5 6">
    <name type="scientific">Sporothrix schenckii 1099-18</name>
    <dbReference type="NCBI Taxonomy" id="1397361"/>
    <lineage>
        <taxon>Eukaryota</taxon>
        <taxon>Fungi</taxon>
        <taxon>Dikarya</taxon>
        <taxon>Ascomycota</taxon>
        <taxon>Pezizomycotina</taxon>
        <taxon>Sordariomycetes</taxon>
        <taxon>Sordariomycetidae</taxon>
        <taxon>Ophiostomatales</taxon>
        <taxon>Ophiostomataceae</taxon>
        <taxon>Sporothrix</taxon>
    </lineage>
</organism>
<dbReference type="EMBL" id="AXCR01000010">
    <property type="protein sequence ID" value="KJR83334.1"/>
    <property type="molecule type" value="Genomic_DNA"/>
</dbReference>
<comment type="caution">
    <text evidence="5">The sequence shown here is derived from an EMBL/GenBank/DDBJ whole genome shotgun (WGS) entry which is preliminary data.</text>
</comment>
<dbReference type="PANTHER" id="PTHR10366">
    <property type="entry name" value="NAD DEPENDENT EPIMERASE/DEHYDRATASE"/>
    <property type="match status" value="1"/>
</dbReference>
<evidence type="ECO:0000313" key="6">
    <source>
        <dbReference type="Proteomes" id="UP000033710"/>
    </source>
</evidence>